<keyword evidence="3" id="KW-0808">Transferase</keyword>
<feature type="domain" description="Pyridoxamine kinase/Phosphomethylpyrimidine kinase" evidence="7">
    <location>
        <begin position="13"/>
        <end position="260"/>
    </location>
</feature>
<keyword evidence="5 8" id="KW-0418">Kinase</keyword>
<dbReference type="GO" id="GO:0008972">
    <property type="term" value="F:phosphomethylpyrimidine kinase activity"/>
    <property type="evidence" value="ECO:0007669"/>
    <property type="project" value="InterPro"/>
</dbReference>
<organism evidence="8 9">
    <name type="scientific">Prevotella bivia DNF00320</name>
    <dbReference type="NCBI Taxonomy" id="1401068"/>
    <lineage>
        <taxon>Bacteria</taxon>
        <taxon>Pseudomonadati</taxon>
        <taxon>Bacteroidota</taxon>
        <taxon>Bacteroidia</taxon>
        <taxon>Bacteroidales</taxon>
        <taxon>Prevotellaceae</taxon>
        <taxon>Prevotella</taxon>
    </lineage>
</organism>
<name>A0A096BQX9_9BACT</name>
<evidence type="ECO:0000256" key="1">
    <source>
        <dbReference type="ARBA" id="ARBA00004948"/>
    </source>
</evidence>
<dbReference type="GO" id="GO:0009228">
    <property type="term" value="P:thiamine biosynthetic process"/>
    <property type="evidence" value="ECO:0007669"/>
    <property type="project" value="InterPro"/>
</dbReference>
<evidence type="ECO:0000313" key="9">
    <source>
        <dbReference type="Proteomes" id="UP000029525"/>
    </source>
</evidence>
<dbReference type="Gene3D" id="3.40.1190.20">
    <property type="match status" value="1"/>
</dbReference>
<proteinExistence type="predicted"/>
<dbReference type="CDD" id="cd01169">
    <property type="entry name" value="HMPP_kinase"/>
    <property type="match status" value="1"/>
</dbReference>
<reference evidence="8 9" key="1">
    <citation type="submission" date="2014-07" db="EMBL/GenBank/DDBJ databases">
        <authorList>
            <person name="McCorrison J."/>
            <person name="Sanka R."/>
            <person name="Torralba M."/>
            <person name="Gillis M."/>
            <person name="Haft D.H."/>
            <person name="Methe B."/>
            <person name="Sutton G."/>
            <person name="Nelson K.E."/>
        </authorList>
    </citation>
    <scope>NUCLEOTIDE SEQUENCE [LARGE SCALE GENOMIC DNA]</scope>
    <source>
        <strain evidence="8 9">DNF00320</strain>
    </source>
</reference>
<dbReference type="Pfam" id="PF08543">
    <property type="entry name" value="Phos_pyr_kin"/>
    <property type="match status" value="1"/>
</dbReference>
<dbReference type="EC" id="2.7.1.49" evidence="2"/>
<dbReference type="GO" id="GO:0005524">
    <property type="term" value="F:ATP binding"/>
    <property type="evidence" value="ECO:0007669"/>
    <property type="project" value="UniProtKB-KW"/>
</dbReference>
<protein>
    <recommendedName>
        <fullName evidence="2">hydroxymethylpyrimidine kinase</fullName>
        <ecNumber evidence="2">2.7.1.49</ecNumber>
    </recommendedName>
</protein>
<dbReference type="PANTHER" id="PTHR20858">
    <property type="entry name" value="PHOSPHOMETHYLPYRIMIDINE KINASE"/>
    <property type="match status" value="1"/>
</dbReference>
<evidence type="ECO:0000259" key="7">
    <source>
        <dbReference type="Pfam" id="PF08543"/>
    </source>
</evidence>
<gene>
    <name evidence="8" type="ORF">HMPREF0647_03840</name>
</gene>
<dbReference type="Proteomes" id="UP000029525">
    <property type="component" value="Unassembled WGS sequence"/>
</dbReference>
<evidence type="ECO:0000256" key="2">
    <source>
        <dbReference type="ARBA" id="ARBA00012135"/>
    </source>
</evidence>
<dbReference type="AlphaFoldDB" id="A0A096BQX9"/>
<dbReference type="GO" id="GO:0005829">
    <property type="term" value="C:cytosol"/>
    <property type="evidence" value="ECO:0007669"/>
    <property type="project" value="TreeGrafter"/>
</dbReference>
<comment type="caution">
    <text evidence="8">The sequence shown here is derived from an EMBL/GenBank/DDBJ whole genome shotgun (WGS) entry which is preliminary data.</text>
</comment>
<comment type="pathway">
    <text evidence="1">Cofactor biosynthesis; thiamine diphosphate biosynthesis.</text>
</comment>
<dbReference type="RefSeq" id="WP_036866472.1">
    <property type="nucleotide sequence ID" value="NZ_JRNQ01000019.1"/>
</dbReference>
<keyword evidence="6" id="KW-0067">ATP-binding</keyword>
<dbReference type="OrthoDB" id="9810880at2"/>
<dbReference type="SUPFAM" id="SSF53613">
    <property type="entry name" value="Ribokinase-like"/>
    <property type="match status" value="1"/>
</dbReference>
<dbReference type="InterPro" id="IPR013749">
    <property type="entry name" value="PM/HMP-P_kinase-1"/>
</dbReference>
<dbReference type="FunFam" id="3.40.1190.20:FF:000003">
    <property type="entry name" value="Phosphomethylpyrimidine kinase ThiD"/>
    <property type="match status" value="1"/>
</dbReference>
<dbReference type="InterPro" id="IPR004399">
    <property type="entry name" value="HMP/HMP-P_kinase_dom"/>
</dbReference>
<evidence type="ECO:0000256" key="6">
    <source>
        <dbReference type="ARBA" id="ARBA00022840"/>
    </source>
</evidence>
<evidence type="ECO:0000256" key="5">
    <source>
        <dbReference type="ARBA" id="ARBA00022777"/>
    </source>
</evidence>
<dbReference type="EMBL" id="JRNQ01000019">
    <property type="protein sequence ID" value="KGF45087.1"/>
    <property type="molecule type" value="Genomic_DNA"/>
</dbReference>
<evidence type="ECO:0000313" key="8">
    <source>
        <dbReference type="EMBL" id="KGF45087.1"/>
    </source>
</evidence>
<dbReference type="PANTHER" id="PTHR20858:SF17">
    <property type="entry name" value="HYDROXYMETHYLPYRIMIDINE_PHOSPHOMETHYLPYRIMIDINE KINASE THI20-RELATED"/>
    <property type="match status" value="1"/>
</dbReference>
<dbReference type="GO" id="GO:0008902">
    <property type="term" value="F:hydroxymethylpyrimidine kinase activity"/>
    <property type="evidence" value="ECO:0007669"/>
    <property type="project" value="UniProtKB-EC"/>
</dbReference>
<sequence>MRYCTTLTIAGSDCSGGAGIQADIKTMSALGCYASSVVTAITAQNTLGVYAIQHVKPSIIAAQLRAVMEDIRPDAIKVGMIVDGETIEVITDILQQYKHIPLIVDPVMVSSSGSKLIEENAIAIFLKRLVPITTLLTPNIPEIEVLAKTKPISLTDFELAAQRLLNINCNAVLIKGGHREESNKVDYLFRKQHPPISFSSPTVETHNTHGTGCTLSSAITAFMARGLTLEKAIQRAKEYLTQALKAGAGITIGQGHGAVNHFYNPKKIIKQ</sequence>
<accession>A0A096BQX9</accession>
<evidence type="ECO:0000256" key="3">
    <source>
        <dbReference type="ARBA" id="ARBA00022679"/>
    </source>
</evidence>
<dbReference type="InterPro" id="IPR029056">
    <property type="entry name" value="Ribokinase-like"/>
</dbReference>
<keyword evidence="4" id="KW-0547">Nucleotide-binding</keyword>
<dbReference type="NCBIfam" id="TIGR00097">
    <property type="entry name" value="HMP-P_kinase"/>
    <property type="match status" value="1"/>
</dbReference>
<evidence type="ECO:0000256" key="4">
    <source>
        <dbReference type="ARBA" id="ARBA00022741"/>
    </source>
</evidence>